<feature type="transmembrane region" description="Helical" evidence="5">
    <location>
        <begin position="50"/>
        <end position="70"/>
    </location>
</feature>
<dbReference type="GO" id="GO:0016740">
    <property type="term" value="F:transferase activity"/>
    <property type="evidence" value="ECO:0007669"/>
    <property type="project" value="UniProtKB-ARBA"/>
</dbReference>
<dbReference type="InterPro" id="IPR007318">
    <property type="entry name" value="Phopholipid_MeTrfase"/>
</dbReference>
<comment type="subcellular location">
    <subcellularLocation>
        <location evidence="1">Endomembrane system</location>
        <topology evidence="1">Multi-pass membrane protein</topology>
    </subcellularLocation>
</comment>
<keyword evidence="7" id="KW-1185">Reference proteome</keyword>
<dbReference type="PATRIC" id="fig|186479.3.peg.2856"/>
<proteinExistence type="predicted"/>
<dbReference type="PANTHER" id="PTHR12714:SF24">
    <property type="entry name" value="SLR1182 PROTEIN"/>
    <property type="match status" value="1"/>
</dbReference>
<dbReference type="PANTHER" id="PTHR12714">
    <property type="entry name" value="PROTEIN-S ISOPRENYLCYSTEINE O-METHYLTRANSFERASE"/>
    <property type="match status" value="1"/>
</dbReference>
<gene>
    <name evidence="6" type="ORF">SE17_30610</name>
</gene>
<feature type="transmembrane region" description="Helical" evidence="5">
    <location>
        <begin position="22"/>
        <end position="43"/>
    </location>
</feature>
<keyword evidence="3 5" id="KW-1133">Transmembrane helix</keyword>
<evidence type="ECO:0000313" key="7">
    <source>
        <dbReference type="Proteomes" id="UP000050509"/>
    </source>
</evidence>
<organism evidence="6 7">
    <name type="scientific">Kouleothrix aurantiaca</name>
    <dbReference type="NCBI Taxonomy" id="186479"/>
    <lineage>
        <taxon>Bacteria</taxon>
        <taxon>Bacillati</taxon>
        <taxon>Chloroflexota</taxon>
        <taxon>Chloroflexia</taxon>
        <taxon>Chloroflexales</taxon>
        <taxon>Roseiflexineae</taxon>
        <taxon>Roseiflexaceae</taxon>
        <taxon>Kouleothrix</taxon>
    </lineage>
</organism>
<accession>A0A0P9D3E2</accession>
<feature type="transmembrane region" description="Helical" evidence="5">
    <location>
        <begin position="104"/>
        <end position="130"/>
    </location>
</feature>
<name>A0A0P9D3E2_9CHLR</name>
<comment type="caution">
    <text evidence="6">The sequence shown here is derived from an EMBL/GenBank/DDBJ whole genome shotgun (WGS) entry which is preliminary data.</text>
</comment>
<evidence type="ECO:0000256" key="2">
    <source>
        <dbReference type="ARBA" id="ARBA00022692"/>
    </source>
</evidence>
<dbReference type="Gene3D" id="1.20.120.1630">
    <property type="match status" value="1"/>
</dbReference>
<evidence type="ECO:0000256" key="1">
    <source>
        <dbReference type="ARBA" id="ARBA00004127"/>
    </source>
</evidence>
<dbReference type="EMBL" id="LJCR01001747">
    <property type="protein sequence ID" value="KPV49792.1"/>
    <property type="molecule type" value="Genomic_DNA"/>
</dbReference>
<keyword evidence="2 5" id="KW-0812">Transmembrane</keyword>
<dbReference type="GO" id="GO:0012505">
    <property type="term" value="C:endomembrane system"/>
    <property type="evidence" value="ECO:0007669"/>
    <property type="project" value="UniProtKB-SubCell"/>
</dbReference>
<evidence type="ECO:0000313" key="6">
    <source>
        <dbReference type="EMBL" id="KPV49792.1"/>
    </source>
</evidence>
<reference evidence="6 7" key="1">
    <citation type="submission" date="2015-09" db="EMBL/GenBank/DDBJ databases">
        <title>Draft genome sequence of Kouleothrix aurantiaca JCM 19913.</title>
        <authorList>
            <person name="Hemp J."/>
        </authorList>
    </citation>
    <scope>NUCLEOTIDE SEQUENCE [LARGE SCALE GENOMIC DNA]</scope>
    <source>
        <strain evidence="6 7">COM-B</strain>
    </source>
</reference>
<sequence>MTDTAVPAATSDNAGVRFPPPFLYVIVFGIALLLNWLVPLATLPLTFGRVAALALVLAGVLLMIWSNVLFRRAHTSLVPVKPSSALVTDGVYRLTRNPMYLGLLLVYLAAALWFSIIWALILAPLLVVAMQRMVIGKEERYLERRFGDEYRQYRAQVRRWI</sequence>
<keyword evidence="4 5" id="KW-0472">Membrane</keyword>
<protein>
    <recommendedName>
        <fullName evidence="8">Protein-S-isoprenylcysteine methyltransferase</fullName>
    </recommendedName>
</protein>
<evidence type="ECO:0000256" key="4">
    <source>
        <dbReference type="ARBA" id="ARBA00023136"/>
    </source>
</evidence>
<evidence type="ECO:0000256" key="3">
    <source>
        <dbReference type="ARBA" id="ARBA00022989"/>
    </source>
</evidence>
<dbReference type="Pfam" id="PF04191">
    <property type="entry name" value="PEMT"/>
    <property type="match status" value="1"/>
</dbReference>
<evidence type="ECO:0000256" key="5">
    <source>
        <dbReference type="SAM" id="Phobius"/>
    </source>
</evidence>
<evidence type="ECO:0008006" key="8">
    <source>
        <dbReference type="Google" id="ProtNLM"/>
    </source>
</evidence>
<dbReference type="AlphaFoldDB" id="A0A0P9D3E2"/>
<dbReference type="Proteomes" id="UP000050509">
    <property type="component" value="Unassembled WGS sequence"/>
</dbReference>